<sequence>MNAVARRAHAPRLLLVEGNDALRRGLQLLLTGQGYQVHAFSRIMRALADPLVMTASHLVIDHVLPEADGVEALNLLQLHGWSGRAVLMTTSYTANLRRTALRAGFAAILPKPFSDASLIEALHGEPAAT</sequence>
<feature type="domain" description="Response regulatory" evidence="3">
    <location>
        <begin position="12"/>
        <end position="126"/>
    </location>
</feature>
<dbReference type="InterPro" id="IPR001789">
    <property type="entry name" value="Sig_transdc_resp-reg_receiver"/>
</dbReference>
<organism evidence="4 6">
    <name type="scientific">Sphingomonas koreensis</name>
    <dbReference type="NCBI Taxonomy" id="93064"/>
    <lineage>
        <taxon>Bacteria</taxon>
        <taxon>Pseudomonadati</taxon>
        <taxon>Pseudomonadota</taxon>
        <taxon>Alphaproteobacteria</taxon>
        <taxon>Sphingomonadales</taxon>
        <taxon>Sphingomonadaceae</taxon>
        <taxon>Sphingomonas</taxon>
    </lineage>
</organism>
<proteinExistence type="predicted"/>
<evidence type="ECO:0000256" key="1">
    <source>
        <dbReference type="ARBA" id="ARBA00022553"/>
    </source>
</evidence>
<dbReference type="EMBL" id="QQWO01000003">
    <property type="protein sequence ID" value="RSV06255.1"/>
    <property type="molecule type" value="Genomic_DNA"/>
</dbReference>
<dbReference type="Proteomes" id="UP000185161">
    <property type="component" value="Chromosome"/>
</dbReference>
<dbReference type="InterPro" id="IPR011006">
    <property type="entry name" value="CheY-like_superfamily"/>
</dbReference>
<dbReference type="GeneID" id="44134073"/>
<dbReference type="OrthoDB" id="9797885at2"/>
<dbReference type="SMART" id="SM00448">
    <property type="entry name" value="REC"/>
    <property type="match status" value="1"/>
</dbReference>
<dbReference type="STRING" id="93064.BRX40_16040"/>
<evidence type="ECO:0000313" key="5">
    <source>
        <dbReference type="EMBL" id="RSV06255.1"/>
    </source>
</evidence>
<feature type="modified residue" description="4-aspartylphosphate" evidence="2">
    <location>
        <position position="61"/>
    </location>
</feature>
<dbReference type="PROSITE" id="PS50110">
    <property type="entry name" value="RESPONSE_REGULATORY"/>
    <property type="match status" value="1"/>
</dbReference>
<dbReference type="Pfam" id="PF00072">
    <property type="entry name" value="Response_reg"/>
    <property type="match status" value="1"/>
</dbReference>
<keyword evidence="1 2" id="KW-0597">Phosphoprotein</keyword>
<accession>A0A1L6JE01</accession>
<dbReference type="EMBL" id="CP018820">
    <property type="protein sequence ID" value="APR53730.1"/>
    <property type="molecule type" value="Genomic_DNA"/>
</dbReference>
<evidence type="ECO:0000259" key="3">
    <source>
        <dbReference type="PROSITE" id="PS50110"/>
    </source>
</evidence>
<dbReference type="AlphaFoldDB" id="A0A1L6JE01"/>
<keyword evidence="6" id="KW-1185">Reference proteome</keyword>
<protein>
    <submittedName>
        <fullName evidence="5">Response regulator</fullName>
    </submittedName>
</protein>
<dbReference type="Proteomes" id="UP000286681">
    <property type="component" value="Unassembled WGS sequence"/>
</dbReference>
<dbReference type="KEGG" id="skr:BRX40_16040"/>
<evidence type="ECO:0000313" key="4">
    <source>
        <dbReference type="EMBL" id="APR53730.1"/>
    </source>
</evidence>
<reference evidence="4" key="1">
    <citation type="submission" date="2016-12" db="EMBL/GenBank/DDBJ databases">
        <title>Whole genome sequencing of Sphingomonas koreensis.</title>
        <authorList>
            <person name="Conlan S."/>
            <person name="Thomas P.J."/>
            <person name="Mullikin J."/>
            <person name="Palmore T.N."/>
            <person name="Frank K.M."/>
            <person name="Segre J.A."/>
        </authorList>
    </citation>
    <scope>NUCLEOTIDE SEQUENCE</scope>
    <source>
        <strain evidence="4">ABOJV</strain>
    </source>
</reference>
<evidence type="ECO:0000256" key="2">
    <source>
        <dbReference type="PROSITE-ProRule" id="PRU00169"/>
    </source>
</evidence>
<dbReference type="PANTHER" id="PTHR44591">
    <property type="entry name" value="STRESS RESPONSE REGULATOR PROTEIN 1"/>
    <property type="match status" value="1"/>
</dbReference>
<name>A0A1L6JE01_9SPHN</name>
<evidence type="ECO:0000313" key="7">
    <source>
        <dbReference type="Proteomes" id="UP000286681"/>
    </source>
</evidence>
<evidence type="ECO:0000313" key="6">
    <source>
        <dbReference type="Proteomes" id="UP000185161"/>
    </source>
</evidence>
<reference evidence="6" key="2">
    <citation type="submission" date="2016-12" db="EMBL/GenBank/DDBJ databases">
        <title>Whole genome sequencing of Sphingomonas sp. ABOJV.</title>
        <authorList>
            <person name="Conlan S."/>
            <person name="Thomas P.J."/>
            <person name="Mullikin J."/>
            <person name="Palmore T.N."/>
            <person name="Frank K.M."/>
            <person name="Segre J.A."/>
        </authorList>
    </citation>
    <scope>NUCLEOTIDE SEQUENCE [LARGE SCALE GENOMIC DNA]</scope>
    <source>
        <strain evidence="6">ABOJV</strain>
    </source>
</reference>
<dbReference type="Gene3D" id="3.40.50.2300">
    <property type="match status" value="1"/>
</dbReference>
<dbReference type="PANTHER" id="PTHR44591:SF3">
    <property type="entry name" value="RESPONSE REGULATORY DOMAIN-CONTAINING PROTEIN"/>
    <property type="match status" value="1"/>
</dbReference>
<dbReference type="GO" id="GO:0000160">
    <property type="term" value="P:phosphorelay signal transduction system"/>
    <property type="evidence" value="ECO:0007669"/>
    <property type="project" value="InterPro"/>
</dbReference>
<dbReference type="SUPFAM" id="SSF52172">
    <property type="entry name" value="CheY-like"/>
    <property type="match status" value="1"/>
</dbReference>
<gene>
    <name evidence="4" type="ORF">BRX40_16040</name>
    <name evidence="5" type="ORF">CA257_04955</name>
</gene>
<dbReference type="InterPro" id="IPR050595">
    <property type="entry name" value="Bact_response_regulator"/>
</dbReference>
<reference evidence="5 7" key="3">
    <citation type="submission" date="2018-07" db="EMBL/GenBank/DDBJ databases">
        <title>Genomic and Epidemiologic Investigation of an Indolent Hospital Outbreak.</title>
        <authorList>
            <person name="Johnson R.C."/>
            <person name="Deming C."/>
            <person name="Conlan S."/>
            <person name="Zellmer C.J."/>
            <person name="Michelin A.V."/>
            <person name="Lee-Lin S."/>
            <person name="Thomas P.J."/>
            <person name="Park M."/>
            <person name="Weingarten R.A."/>
            <person name="Less J."/>
            <person name="Dekker J.P."/>
            <person name="Frank K.M."/>
            <person name="Musser K.A."/>
            <person name="Mcquiston J.R."/>
            <person name="Henderson D.K."/>
            <person name="Lau A.F."/>
            <person name="Palmore T.N."/>
            <person name="Segre J.A."/>
        </authorList>
    </citation>
    <scope>NUCLEOTIDE SEQUENCE [LARGE SCALE GENOMIC DNA]</scope>
    <source>
        <strain evidence="5 7">SK-NIH.Env10_0317</strain>
    </source>
</reference>
<dbReference type="CDD" id="cd00156">
    <property type="entry name" value="REC"/>
    <property type="match status" value="1"/>
</dbReference>
<dbReference type="RefSeq" id="WP_075152285.1">
    <property type="nucleotide sequence ID" value="NZ_CP018820.1"/>
</dbReference>